<name>A0A059BXB4_EUCGR</name>
<organism evidence="1">
    <name type="scientific">Eucalyptus grandis</name>
    <name type="common">Flooded gum</name>
    <dbReference type="NCBI Taxonomy" id="71139"/>
    <lineage>
        <taxon>Eukaryota</taxon>
        <taxon>Viridiplantae</taxon>
        <taxon>Streptophyta</taxon>
        <taxon>Embryophyta</taxon>
        <taxon>Tracheophyta</taxon>
        <taxon>Spermatophyta</taxon>
        <taxon>Magnoliopsida</taxon>
        <taxon>eudicotyledons</taxon>
        <taxon>Gunneridae</taxon>
        <taxon>Pentapetalae</taxon>
        <taxon>rosids</taxon>
        <taxon>malvids</taxon>
        <taxon>Myrtales</taxon>
        <taxon>Myrtaceae</taxon>
        <taxon>Myrtoideae</taxon>
        <taxon>Eucalypteae</taxon>
        <taxon>Eucalyptus</taxon>
    </lineage>
</organism>
<reference evidence="1" key="1">
    <citation type="submission" date="2013-07" db="EMBL/GenBank/DDBJ databases">
        <title>The genome of Eucalyptus grandis.</title>
        <authorList>
            <person name="Schmutz J."/>
            <person name="Hayes R."/>
            <person name="Myburg A."/>
            <person name="Tuskan G."/>
            <person name="Grattapaglia D."/>
            <person name="Rokhsar D.S."/>
        </authorList>
    </citation>
    <scope>NUCLEOTIDE SEQUENCE</scope>
    <source>
        <tissue evidence="1">Leaf extractions</tissue>
    </source>
</reference>
<sequence length="81" mass="9276">MAITVISIYVCPIFSPLSFLVVRETWSPLVYDSWAHLSSKQVYDLSPEKLKDGAHTRAQLVGPPHLSENKMEKQYFPLKKN</sequence>
<proteinExistence type="predicted"/>
<dbReference type="EMBL" id="KK198758">
    <property type="protein sequence ID" value="KCW70762.1"/>
    <property type="molecule type" value="Genomic_DNA"/>
</dbReference>
<accession>A0A059BXB4</accession>
<dbReference type="AlphaFoldDB" id="A0A059BXB4"/>
<dbReference type="Gramene" id="KCW70762">
    <property type="protein sequence ID" value="KCW70762"/>
    <property type="gene ID" value="EUGRSUZ_F03924"/>
</dbReference>
<evidence type="ECO:0000313" key="1">
    <source>
        <dbReference type="EMBL" id="KCW70762.1"/>
    </source>
</evidence>
<dbReference type="InParanoid" id="A0A059BXB4"/>
<protein>
    <submittedName>
        <fullName evidence="1">Uncharacterized protein</fullName>
    </submittedName>
</protein>
<gene>
    <name evidence="1" type="ORF">EUGRSUZ_F03924</name>
</gene>